<evidence type="ECO:0000313" key="1">
    <source>
        <dbReference type="Proteomes" id="UP000887561"/>
    </source>
</evidence>
<organism evidence="1 2">
    <name type="scientific">Meloidogyne javanica</name>
    <name type="common">Root-knot nematode worm</name>
    <dbReference type="NCBI Taxonomy" id="6303"/>
    <lineage>
        <taxon>Eukaryota</taxon>
        <taxon>Metazoa</taxon>
        <taxon>Ecdysozoa</taxon>
        <taxon>Nematoda</taxon>
        <taxon>Chromadorea</taxon>
        <taxon>Rhabditida</taxon>
        <taxon>Tylenchina</taxon>
        <taxon>Tylenchomorpha</taxon>
        <taxon>Tylenchoidea</taxon>
        <taxon>Meloidogynidae</taxon>
        <taxon>Meloidogyninae</taxon>
        <taxon>Meloidogyne</taxon>
        <taxon>Meloidogyne incognita group</taxon>
    </lineage>
</organism>
<keyword evidence="1" id="KW-1185">Reference proteome</keyword>
<sequence>MLGELNIANESMAAELGPLAQQKGVVLVEQGEQLILQWKGENKEEICIYQNICERIAQKVQSLKEAV</sequence>
<dbReference type="WBParaSite" id="scaffold15508_cov231.g17908">
    <property type="protein sequence ID" value="scaffold15508_cov231.g17908"/>
    <property type="gene ID" value="scaffold15508_cov231.g17908"/>
</dbReference>
<dbReference type="AlphaFoldDB" id="A0A915LSJ6"/>
<dbReference type="Proteomes" id="UP000887561">
    <property type="component" value="Unplaced"/>
</dbReference>
<reference evidence="2" key="1">
    <citation type="submission" date="2022-11" db="UniProtKB">
        <authorList>
            <consortium name="WormBaseParasite"/>
        </authorList>
    </citation>
    <scope>IDENTIFICATION</scope>
</reference>
<accession>A0A915LSJ6</accession>
<evidence type="ECO:0000313" key="2">
    <source>
        <dbReference type="WBParaSite" id="scaffold15508_cov231.g17908"/>
    </source>
</evidence>
<protein>
    <submittedName>
        <fullName evidence="2">Uncharacterized protein</fullName>
    </submittedName>
</protein>
<name>A0A915LSJ6_MELJA</name>
<proteinExistence type="predicted"/>